<feature type="compositionally biased region" description="Basic and acidic residues" evidence="1">
    <location>
        <begin position="130"/>
        <end position="147"/>
    </location>
</feature>
<keyword evidence="4" id="KW-1185">Reference proteome</keyword>
<organism evidence="3 4">
    <name type="scientific">Cutaneotrichosporon cavernicola</name>
    <dbReference type="NCBI Taxonomy" id="279322"/>
    <lineage>
        <taxon>Eukaryota</taxon>
        <taxon>Fungi</taxon>
        <taxon>Dikarya</taxon>
        <taxon>Basidiomycota</taxon>
        <taxon>Agaricomycotina</taxon>
        <taxon>Tremellomycetes</taxon>
        <taxon>Trichosporonales</taxon>
        <taxon>Trichosporonaceae</taxon>
        <taxon>Cutaneotrichosporon</taxon>
    </lineage>
</organism>
<dbReference type="Proteomes" id="UP001233271">
    <property type="component" value="Chromosome 6"/>
</dbReference>
<keyword evidence="2" id="KW-1133">Transmembrane helix</keyword>
<sequence>MVLEVSTRWIAYGKKYPMTLLNMIDLVLVFFCVVTLIFVFASPCGEGTRREEVLDTILLVIRNGVQFLRLGNILRRSGHSLFNPPRPMDLSQARSASVGMDFDVDDEEVAAERALRAGHIGGGYQPVYVDEPRHDQVGEDRVAWSRS</sequence>
<evidence type="ECO:0000313" key="4">
    <source>
        <dbReference type="Proteomes" id="UP001233271"/>
    </source>
</evidence>
<evidence type="ECO:0000313" key="3">
    <source>
        <dbReference type="EMBL" id="BEI93915.1"/>
    </source>
</evidence>
<keyword evidence="2" id="KW-0812">Transmembrane</keyword>
<feature type="transmembrane region" description="Helical" evidence="2">
    <location>
        <begin position="20"/>
        <end position="41"/>
    </location>
</feature>
<dbReference type="AlphaFoldDB" id="A0AA48QY24"/>
<dbReference type="PANTHER" id="PTHR38483">
    <property type="entry name" value="CHROMOSOME 1, WHOLE GENOME SHOTGUN SEQUENCE"/>
    <property type="match status" value="1"/>
</dbReference>
<accession>A0AA48QY24</accession>
<gene>
    <name evidence="3" type="ORF">CcaverHIS019_0603740</name>
</gene>
<dbReference type="RefSeq" id="XP_060459180.1">
    <property type="nucleotide sequence ID" value="XM_060602825.1"/>
</dbReference>
<dbReference type="KEGG" id="ccac:CcaHIS019_0603740"/>
<dbReference type="EMBL" id="AP028217">
    <property type="protein sequence ID" value="BEI93915.1"/>
    <property type="molecule type" value="Genomic_DNA"/>
</dbReference>
<name>A0AA48QY24_9TREE</name>
<keyword evidence="2" id="KW-0472">Membrane</keyword>
<feature type="region of interest" description="Disordered" evidence="1">
    <location>
        <begin position="121"/>
        <end position="147"/>
    </location>
</feature>
<dbReference type="GeneID" id="85497785"/>
<evidence type="ECO:0008006" key="5">
    <source>
        <dbReference type="Google" id="ProtNLM"/>
    </source>
</evidence>
<protein>
    <recommendedName>
        <fullName evidence="5">Ion transport domain-containing protein</fullName>
    </recommendedName>
</protein>
<reference evidence="3" key="1">
    <citation type="journal article" date="2023" name="BMC Genomics">
        <title>Chromosome-level genome assemblies of Cutaneotrichosporon spp. (Trichosporonales, Basidiomycota) reveal imbalanced evolution between nucleotide sequences and chromosome synteny.</title>
        <authorList>
            <person name="Kobayashi Y."/>
            <person name="Kayamori A."/>
            <person name="Aoki K."/>
            <person name="Shiwa Y."/>
            <person name="Matsutani M."/>
            <person name="Fujita N."/>
            <person name="Sugita T."/>
            <person name="Iwasaki W."/>
            <person name="Tanaka N."/>
            <person name="Takashima M."/>
        </authorList>
    </citation>
    <scope>NUCLEOTIDE SEQUENCE</scope>
    <source>
        <strain evidence="3">HIS019</strain>
    </source>
</reference>
<evidence type="ECO:0000256" key="1">
    <source>
        <dbReference type="SAM" id="MobiDB-lite"/>
    </source>
</evidence>
<dbReference type="PANTHER" id="PTHR38483:SF1">
    <property type="entry name" value="ION TRANSPORT DOMAIN-CONTAINING PROTEIN"/>
    <property type="match status" value="1"/>
</dbReference>
<proteinExistence type="predicted"/>
<evidence type="ECO:0000256" key="2">
    <source>
        <dbReference type="SAM" id="Phobius"/>
    </source>
</evidence>